<proteinExistence type="predicted"/>
<dbReference type="GO" id="GO:0016126">
    <property type="term" value="P:sterol biosynthetic process"/>
    <property type="evidence" value="ECO:0007669"/>
    <property type="project" value="TreeGrafter"/>
</dbReference>
<dbReference type="GO" id="GO:0032259">
    <property type="term" value="P:methylation"/>
    <property type="evidence" value="ECO:0007669"/>
    <property type="project" value="UniProtKB-KW"/>
</dbReference>
<dbReference type="PANTHER" id="PTHR44068">
    <property type="entry name" value="ZGC:194242"/>
    <property type="match status" value="1"/>
</dbReference>
<comment type="caution">
    <text evidence="4">The sequence shown here is derived from an EMBL/GenBank/DDBJ whole genome shotgun (WGS) entry which is preliminary data.</text>
</comment>
<feature type="domain" description="Methyltransferase type 11" evidence="3">
    <location>
        <begin position="56"/>
        <end position="154"/>
    </location>
</feature>
<feature type="compositionally biased region" description="Acidic residues" evidence="2">
    <location>
        <begin position="1"/>
        <end position="10"/>
    </location>
</feature>
<protein>
    <submittedName>
        <fullName evidence="4">Class I SAM-dependent methyltransferase</fullName>
    </submittedName>
</protein>
<evidence type="ECO:0000259" key="3">
    <source>
        <dbReference type="Pfam" id="PF08241"/>
    </source>
</evidence>
<dbReference type="SUPFAM" id="SSF53335">
    <property type="entry name" value="S-adenosyl-L-methionine-dependent methyltransferases"/>
    <property type="match status" value="1"/>
</dbReference>
<dbReference type="PANTHER" id="PTHR44068:SF1">
    <property type="entry name" value="HYPOTHETICAL LOC100005854"/>
    <property type="match status" value="1"/>
</dbReference>
<dbReference type="RefSeq" id="WP_136837130.1">
    <property type="nucleotide sequence ID" value="NZ_SWBQ01000005.1"/>
</dbReference>
<dbReference type="AlphaFoldDB" id="A0A4U1CDC1"/>
<keyword evidence="4" id="KW-0489">Methyltransferase</keyword>
<dbReference type="InterPro" id="IPR029063">
    <property type="entry name" value="SAM-dependent_MTases_sf"/>
</dbReference>
<dbReference type="CDD" id="cd02440">
    <property type="entry name" value="AdoMet_MTases"/>
    <property type="match status" value="1"/>
</dbReference>
<dbReference type="InterPro" id="IPR013216">
    <property type="entry name" value="Methyltransf_11"/>
</dbReference>
<dbReference type="EMBL" id="SWBQ01000005">
    <property type="protein sequence ID" value="TKC04138.1"/>
    <property type="molecule type" value="Genomic_DNA"/>
</dbReference>
<evidence type="ECO:0000256" key="2">
    <source>
        <dbReference type="SAM" id="MobiDB-lite"/>
    </source>
</evidence>
<dbReference type="Pfam" id="PF08241">
    <property type="entry name" value="Methyltransf_11"/>
    <property type="match status" value="1"/>
</dbReference>
<dbReference type="InterPro" id="IPR050447">
    <property type="entry name" value="Erg6_SMT_methyltransf"/>
</dbReference>
<organism evidence="4 5">
    <name type="scientific">Pedobacter frigoris</name>
    <dbReference type="NCBI Taxonomy" id="2571272"/>
    <lineage>
        <taxon>Bacteria</taxon>
        <taxon>Pseudomonadati</taxon>
        <taxon>Bacteroidota</taxon>
        <taxon>Sphingobacteriia</taxon>
        <taxon>Sphingobacteriales</taxon>
        <taxon>Sphingobacteriaceae</taxon>
        <taxon>Pedobacter</taxon>
    </lineage>
</organism>
<dbReference type="OrthoDB" id="9770553at2"/>
<dbReference type="Gene3D" id="3.40.50.150">
    <property type="entry name" value="Vaccinia Virus protein VP39"/>
    <property type="match status" value="1"/>
</dbReference>
<gene>
    <name evidence="4" type="ORF">FA047_16160</name>
</gene>
<evidence type="ECO:0000313" key="4">
    <source>
        <dbReference type="EMBL" id="TKC04138.1"/>
    </source>
</evidence>
<keyword evidence="5" id="KW-1185">Reference proteome</keyword>
<evidence type="ECO:0000256" key="1">
    <source>
        <dbReference type="ARBA" id="ARBA00022679"/>
    </source>
</evidence>
<sequence length="221" mass="24958">MEKEWNDEDWHELASQLSEPQGDAGIKTGEMMASSNENMIFRTIDLLGLRANEEVLEIGHGSASHLSTLMRKASGLEYTGIDISLTMIEEAKRINTAFIESGSVSFYLSDGLHIDFSDNQFDKIFTVNTLYFWKDPEAYAKEIYRVLKPGGRFCLAIATKDFMEKLPFTKWIFQLYDRPMVEELLSAAGFSIQSVAEEKDFAVSKTGEQVERDIIIVTAGK</sequence>
<evidence type="ECO:0000313" key="5">
    <source>
        <dbReference type="Proteomes" id="UP000307244"/>
    </source>
</evidence>
<dbReference type="Proteomes" id="UP000307244">
    <property type="component" value="Unassembled WGS sequence"/>
</dbReference>
<dbReference type="GO" id="GO:0003838">
    <property type="term" value="F:sterol 24-C-methyltransferase activity"/>
    <property type="evidence" value="ECO:0007669"/>
    <property type="project" value="TreeGrafter"/>
</dbReference>
<accession>A0A4U1CDC1</accession>
<feature type="region of interest" description="Disordered" evidence="2">
    <location>
        <begin position="1"/>
        <end position="28"/>
    </location>
</feature>
<name>A0A4U1CDC1_9SPHI</name>
<keyword evidence="1 4" id="KW-0808">Transferase</keyword>
<reference evidence="4 5" key="1">
    <citation type="submission" date="2019-04" db="EMBL/GenBank/DDBJ databases">
        <title>Pedobacter sp. RP-3-15 sp. nov., isolated from Arctic soil.</title>
        <authorList>
            <person name="Dahal R.H."/>
            <person name="Kim D.-U."/>
        </authorList>
    </citation>
    <scope>NUCLEOTIDE SEQUENCE [LARGE SCALE GENOMIC DNA]</scope>
    <source>
        <strain evidence="4 5">RP-3-15</strain>
    </source>
</reference>